<dbReference type="AlphaFoldDB" id="A0AAF1JX33"/>
<dbReference type="RefSeq" id="WP_211874626.1">
    <property type="nucleotide sequence ID" value="NZ_JAAEDH010000012.1"/>
</dbReference>
<dbReference type="Pfam" id="PF01510">
    <property type="entry name" value="Amidase_2"/>
    <property type="match status" value="1"/>
</dbReference>
<reference evidence="2" key="1">
    <citation type="submission" date="2020-01" db="EMBL/GenBank/DDBJ databases">
        <authorList>
            <person name="Rat A."/>
        </authorList>
    </citation>
    <scope>NUCLEOTIDE SEQUENCE</scope>
    <source>
        <strain evidence="2">LMG 28251</strain>
    </source>
</reference>
<dbReference type="InterPro" id="IPR036505">
    <property type="entry name" value="Amidase/PGRP_sf"/>
</dbReference>
<evidence type="ECO:0000313" key="2">
    <source>
        <dbReference type="EMBL" id="MBR0655789.1"/>
    </source>
</evidence>
<feature type="domain" description="N-acetylmuramoyl-L-alanine amidase" evidence="1">
    <location>
        <begin position="15"/>
        <end position="152"/>
    </location>
</feature>
<dbReference type="SMART" id="SM00644">
    <property type="entry name" value="Ami_2"/>
    <property type="match status" value="1"/>
</dbReference>
<reference evidence="2" key="2">
    <citation type="journal article" date="2021" name="Syst. Appl. Microbiol.">
        <title>Roseomonas hellenica sp. nov., isolated from roots of wild-growing Alkanna tinctoria.</title>
        <authorList>
            <person name="Rat A."/>
            <person name="Naranjo H.D."/>
            <person name="Lebbe L."/>
            <person name="Cnockaert M."/>
            <person name="Krigas N."/>
            <person name="Grigoriadou K."/>
            <person name="Maloupa E."/>
            <person name="Willems A."/>
        </authorList>
    </citation>
    <scope>NUCLEOTIDE SEQUENCE</scope>
    <source>
        <strain evidence="2">LMG 28251</strain>
    </source>
</reference>
<name>A0AAF1JX33_9PROT</name>
<evidence type="ECO:0000313" key="3">
    <source>
        <dbReference type="Proteomes" id="UP001196068"/>
    </source>
</evidence>
<organism evidence="2 3">
    <name type="scientific">Plastoroseomonas arctica</name>
    <dbReference type="NCBI Taxonomy" id="1509237"/>
    <lineage>
        <taxon>Bacteria</taxon>
        <taxon>Pseudomonadati</taxon>
        <taxon>Pseudomonadota</taxon>
        <taxon>Alphaproteobacteria</taxon>
        <taxon>Acetobacterales</taxon>
        <taxon>Acetobacteraceae</taxon>
        <taxon>Plastoroseomonas</taxon>
    </lineage>
</organism>
<gene>
    <name evidence="2" type="ORF">GXW79_11960</name>
</gene>
<protein>
    <submittedName>
        <fullName evidence="2">N-acetylmuramoyl-L-alanine amidase</fullName>
    </submittedName>
</protein>
<comment type="caution">
    <text evidence="2">The sequence shown here is derived from an EMBL/GenBank/DDBJ whole genome shotgun (WGS) entry which is preliminary data.</text>
</comment>
<dbReference type="InterPro" id="IPR002502">
    <property type="entry name" value="Amidase_domain"/>
</dbReference>
<dbReference type="Gene3D" id="3.40.80.10">
    <property type="entry name" value="Peptidoglycan recognition protein-like"/>
    <property type="match status" value="1"/>
</dbReference>
<sequence>MPVFPDNDGTKWLTDPANLRKDANGKVVRVVVHTTAAGMTLQDQAGSAYNTWTSASERERMGVGMVSAHFCVELDGRVIQFVDTKDIAFGTGWLTGTSVHIEFAGIGPNQLLEPQLQYGSNLIAWIAKAHPDVALDPTGVSEADPGDPTKPGITCHKFIQVVWRAKPENKTAKFTPKDCPGTGVIGQLPDLARRAKLRLALLNTPIAAP</sequence>
<keyword evidence="3" id="KW-1185">Reference proteome</keyword>
<dbReference type="EMBL" id="JAAEDH010000012">
    <property type="protein sequence ID" value="MBR0655789.1"/>
    <property type="molecule type" value="Genomic_DNA"/>
</dbReference>
<evidence type="ECO:0000259" key="1">
    <source>
        <dbReference type="SMART" id="SM00644"/>
    </source>
</evidence>
<dbReference type="Proteomes" id="UP001196068">
    <property type="component" value="Unassembled WGS sequence"/>
</dbReference>
<dbReference type="SUPFAM" id="SSF55846">
    <property type="entry name" value="N-acetylmuramoyl-L-alanine amidase-like"/>
    <property type="match status" value="1"/>
</dbReference>
<dbReference type="GO" id="GO:0009253">
    <property type="term" value="P:peptidoglycan catabolic process"/>
    <property type="evidence" value="ECO:0007669"/>
    <property type="project" value="InterPro"/>
</dbReference>
<accession>A0AAF1JX33</accession>
<dbReference type="CDD" id="cd06583">
    <property type="entry name" value="PGRP"/>
    <property type="match status" value="1"/>
</dbReference>
<dbReference type="GO" id="GO:0008745">
    <property type="term" value="F:N-acetylmuramoyl-L-alanine amidase activity"/>
    <property type="evidence" value="ECO:0007669"/>
    <property type="project" value="InterPro"/>
</dbReference>
<proteinExistence type="predicted"/>